<dbReference type="OrthoDB" id="121188at2"/>
<protein>
    <submittedName>
        <fullName evidence="2">Uncharacterized protein</fullName>
    </submittedName>
</protein>
<feature type="compositionally biased region" description="Basic and acidic residues" evidence="1">
    <location>
        <begin position="1"/>
        <end position="20"/>
    </location>
</feature>
<sequence length="88" mass="9695">MAGPENDKPREPRGLGEHSRGLAGEYAHEQVWQLNEEERTRLAPGKQNTDGGTDYEYGARDFGDEPVDTAPLASDDKVARAREALAKE</sequence>
<reference evidence="2 3" key="1">
    <citation type="submission" date="2016-10" db="EMBL/GenBank/DDBJ databases">
        <authorList>
            <person name="de Groot N.N."/>
        </authorList>
    </citation>
    <scope>NUCLEOTIDE SEQUENCE [LARGE SCALE GENOMIC DNA]</scope>
    <source>
        <strain evidence="2 3">AB35.6</strain>
    </source>
</reference>
<evidence type="ECO:0000313" key="2">
    <source>
        <dbReference type="EMBL" id="SEB42694.1"/>
    </source>
</evidence>
<dbReference type="RefSeq" id="WP_074652154.1">
    <property type="nucleotide sequence ID" value="NZ_FNSD01000001.1"/>
</dbReference>
<proteinExistence type="predicted"/>
<dbReference type="EMBL" id="FNSD01000001">
    <property type="protein sequence ID" value="SEB42694.1"/>
    <property type="molecule type" value="Genomic_DNA"/>
</dbReference>
<dbReference type="Proteomes" id="UP000182409">
    <property type="component" value="Unassembled WGS sequence"/>
</dbReference>
<evidence type="ECO:0000313" key="3">
    <source>
        <dbReference type="Proteomes" id="UP000182409"/>
    </source>
</evidence>
<accession>A0A1H4J8Q2</accession>
<name>A0A1H4J8Q2_9BACT</name>
<dbReference type="AlphaFoldDB" id="A0A1H4J8Q2"/>
<evidence type="ECO:0000256" key="1">
    <source>
        <dbReference type="SAM" id="MobiDB-lite"/>
    </source>
</evidence>
<organism evidence="2 3">
    <name type="scientific">Terriglobus roseus</name>
    <dbReference type="NCBI Taxonomy" id="392734"/>
    <lineage>
        <taxon>Bacteria</taxon>
        <taxon>Pseudomonadati</taxon>
        <taxon>Acidobacteriota</taxon>
        <taxon>Terriglobia</taxon>
        <taxon>Terriglobales</taxon>
        <taxon>Acidobacteriaceae</taxon>
        <taxon>Terriglobus</taxon>
    </lineage>
</organism>
<feature type="region of interest" description="Disordered" evidence="1">
    <location>
        <begin position="1"/>
        <end position="76"/>
    </location>
</feature>
<gene>
    <name evidence="2" type="ORF">SAMN05443244_0449</name>
</gene>